<proteinExistence type="predicted"/>
<reference evidence="2 3" key="1">
    <citation type="journal article" date="2023" name="G3 (Bethesda)">
        <title>A chromosome-length genome assembly and annotation of blackberry (Rubus argutus, cv. 'Hillquist').</title>
        <authorList>
            <person name="Bruna T."/>
            <person name="Aryal R."/>
            <person name="Dudchenko O."/>
            <person name="Sargent D.J."/>
            <person name="Mead D."/>
            <person name="Buti M."/>
            <person name="Cavallini A."/>
            <person name="Hytonen T."/>
            <person name="Andres J."/>
            <person name="Pham M."/>
            <person name="Weisz D."/>
            <person name="Mascagni F."/>
            <person name="Usai G."/>
            <person name="Natali L."/>
            <person name="Bassil N."/>
            <person name="Fernandez G.E."/>
            <person name="Lomsadze A."/>
            <person name="Armour M."/>
            <person name="Olukolu B."/>
            <person name="Poorten T."/>
            <person name="Britton C."/>
            <person name="Davik J."/>
            <person name="Ashrafi H."/>
            <person name="Aiden E.L."/>
            <person name="Borodovsky M."/>
            <person name="Worthington M."/>
        </authorList>
    </citation>
    <scope>NUCLEOTIDE SEQUENCE [LARGE SCALE GENOMIC DNA]</scope>
    <source>
        <strain evidence="2">PI 553951</strain>
    </source>
</reference>
<evidence type="ECO:0000313" key="3">
    <source>
        <dbReference type="Proteomes" id="UP001457282"/>
    </source>
</evidence>
<dbReference type="Proteomes" id="UP001457282">
    <property type="component" value="Unassembled WGS sequence"/>
</dbReference>
<sequence>MTRPKSRQTFKSLLFFSLVSNFSSPNTKSKIAVTKVCVSANGRNSTSAKGDNNAATNVAATPPWKGTPCLRNAAAPHLRKVVIPRLQIAIKDLDFRVTNNAS</sequence>
<evidence type="ECO:0000313" key="2">
    <source>
        <dbReference type="EMBL" id="KAK9912498.1"/>
    </source>
</evidence>
<protein>
    <submittedName>
        <fullName evidence="2">Uncharacterized protein</fullName>
    </submittedName>
</protein>
<gene>
    <name evidence="2" type="ORF">M0R45_036360</name>
</gene>
<dbReference type="AlphaFoldDB" id="A0AAW1VYL8"/>
<keyword evidence="3" id="KW-1185">Reference proteome</keyword>
<accession>A0AAW1VYL8</accession>
<feature type="region of interest" description="Disordered" evidence="1">
    <location>
        <begin position="43"/>
        <end position="62"/>
    </location>
</feature>
<organism evidence="2 3">
    <name type="scientific">Rubus argutus</name>
    <name type="common">Southern blackberry</name>
    <dbReference type="NCBI Taxonomy" id="59490"/>
    <lineage>
        <taxon>Eukaryota</taxon>
        <taxon>Viridiplantae</taxon>
        <taxon>Streptophyta</taxon>
        <taxon>Embryophyta</taxon>
        <taxon>Tracheophyta</taxon>
        <taxon>Spermatophyta</taxon>
        <taxon>Magnoliopsida</taxon>
        <taxon>eudicotyledons</taxon>
        <taxon>Gunneridae</taxon>
        <taxon>Pentapetalae</taxon>
        <taxon>rosids</taxon>
        <taxon>fabids</taxon>
        <taxon>Rosales</taxon>
        <taxon>Rosaceae</taxon>
        <taxon>Rosoideae</taxon>
        <taxon>Rosoideae incertae sedis</taxon>
        <taxon>Rubus</taxon>
    </lineage>
</organism>
<feature type="compositionally biased region" description="Low complexity" evidence="1">
    <location>
        <begin position="52"/>
        <end position="61"/>
    </location>
</feature>
<dbReference type="EMBL" id="JBEDUW010000007">
    <property type="protein sequence ID" value="KAK9912498.1"/>
    <property type="molecule type" value="Genomic_DNA"/>
</dbReference>
<name>A0AAW1VYL8_RUBAR</name>
<evidence type="ECO:0000256" key="1">
    <source>
        <dbReference type="SAM" id="MobiDB-lite"/>
    </source>
</evidence>
<comment type="caution">
    <text evidence="2">The sequence shown here is derived from an EMBL/GenBank/DDBJ whole genome shotgun (WGS) entry which is preliminary data.</text>
</comment>